<dbReference type="AlphaFoldDB" id="A0A177CR05"/>
<evidence type="ECO:0000313" key="4">
    <source>
        <dbReference type="Proteomes" id="UP000077069"/>
    </source>
</evidence>
<dbReference type="STRING" id="1460663.A0A177CR05"/>
<proteinExistence type="predicted"/>
<dbReference type="Gene3D" id="2.30.60.10">
    <property type="entry name" value="Cyanovirin-N"/>
    <property type="match status" value="1"/>
</dbReference>
<feature type="region of interest" description="Disordered" evidence="1">
    <location>
        <begin position="261"/>
        <end position="296"/>
    </location>
</feature>
<name>A0A177CR05_9PLEO</name>
<accession>A0A177CR05</accession>
<dbReference type="InParanoid" id="A0A177CR05"/>
<dbReference type="OrthoDB" id="3599509at2759"/>
<dbReference type="Pfam" id="PF08881">
    <property type="entry name" value="CVNH"/>
    <property type="match status" value="1"/>
</dbReference>
<sequence length="605" mass="68133">MDLGGWCTSLYALWPPAMRLPMGSFLAGCTSYSINLESGQSAGIRPHHMLNAETIEQVDFLLQGIKRISPRMESYLRRVWLDNHGKHLLSCYTNQFLHYGLTATSKVEGAHARIKQWLSTSNLDLLRLYDRLNTYYSDWADNRQLADDIVASKITYRASDPIFAAVHGRITDHTIALTYKQLTIARDYLKQSADPAYVMPHCRGTWQAIMGLPCSHVLLEKERKSISLQAADFDVHWWTVRTQDPYLPLAERILEPIVRRTKRKTRSTKREPTLNERLDDNHPSEPPSQVPASWHLPPETLVLPAKRQRRHQQQPYDQLVDLGPRSTQPTQSTQLSGVQQLITQPQLPIYVPPPGPPPVLRQQFTIQRHLIHSLRRQQFTIQQYLIYSLCCQSIIKTRPKVGSTMGSRTYKITASQPLSIPHFRRILCGNKGRLDGALACSIYLLRPLVPPTLFFWFVLSTTSFVNKMKLAIFILTSVAALTAASPVPELDGTVDITNAAPYSKIGKRSYTASCWNCGTFENPSGNIFMKCTCRNSGGGENETNIFLTFIIGNSNGQLVWNSAGFQRTCRNVVFNNPILSGECANAGGAWGKTQLNLALEVDDRG</sequence>
<reference evidence="3 4" key="1">
    <citation type="submission" date="2016-05" db="EMBL/GenBank/DDBJ databases">
        <title>Comparative analysis of secretome profiles of manganese(II)-oxidizing ascomycete fungi.</title>
        <authorList>
            <consortium name="DOE Joint Genome Institute"/>
            <person name="Zeiner C.A."/>
            <person name="Purvine S.O."/>
            <person name="Zink E.M."/>
            <person name="Wu S."/>
            <person name="Pasa-Tolic L."/>
            <person name="Chaput D.L."/>
            <person name="Haridas S."/>
            <person name="Grigoriev I.V."/>
            <person name="Santelli C.M."/>
            <person name="Hansel C.M."/>
        </authorList>
    </citation>
    <scope>NUCLEOTIDE SEQUENCE [LARGE SCALE GENOMIC DNA]</scope>
    <source>
        <strain evidence="3 4">AP3s5-JAC2a</strain>
    </source>
</reference>
<organism evidence="3 4">
    <name type="scientific">Paraphaeosphaeria sporulosa</name>
    <dbReference type="NCBI Taxonomy" id="1460663"/>
    <lineage>
        <taxon>Eukaryota</taxon>
        <taxon>Fungi</taxon>
        <taxon>Dikarya</taxon>
        <taxon>Ascomycota</taxon>
        <taxon>Pezizomycotina</taxon>
        <taxon>Dothideomycetes</taxon>
        <taxon>Pleosporomycetidae</taxon>
        <taxon>Pleosporales</taxon>
        <taxon>Massarineae</taxon>
        <taxon>Didymosphaeriaceae</taxon>
        <taxon>Paraphaeosphaeria</taxon>
    </lineage>
</organism>
<evidence type="ECO:0000313" key="3">
    <source>
        <dbReference type="EMBL" id="OAG09320.1"/>
    </source>
</evidence>
<dbReference type="EMBL" id="KV441549">
    <property type="protein sequence ID" value="OAG09320.1"/>
    <property type="molecule type" value="Genomic_DNA"/>
</dbReference>
<dbReference type="Proteomes" id="UP000077069">
    <property type="component" value="Unassembled WGS sequence"/>
</dbReference>
<dbReference type="SUPFAM" id="SSF51322">
    <property type="entry name" value="Cyanovirin-N"/>
    <property type="match status" value="1"/>
</dbReference>
<feature type="domain" description="Cyanovirin-N" evidence="2">
    <location>
        <begin position="510"/>
        <end position="599"/>
    </location>
</feature>
<dbReference type="GeneID" id="28763425"/>
<dbReference type="InterPro" id="IPR036673">
    <property type="entry name" value="Cyanovirin-N_sf"/>
</dbReference>
<keyword evidence="4" id="KW-1185">Reference proteome</keyword>
<protein>
    <recommendedName>
        <fullName evidence="2">Cyanovirin-N domain-containing protein</fullName>
    </recommendedName>
</protein>
<dbReference type="InterPro" id="IPR011058">
    <property type="entry name" value="Cyanovirin-N"/>
</dbReference>
<dbReference type="RefSeq" id="XP_018039685.1">
    <property type="nucleotide sequence ID" value="XM_018179939.1"/>
</dbReference>
<gene>
    <name evidence="3" type="ORF">CC84DRAFT_1171915</name>
</gene>
<evidence type="ECO:0000256" key="1">
    <source>
        <dbReference type="SAM" id="MobiDB-lite"/>
    </source>
</evidence>
<feature type="compositionally biased region" description="Basic and acidic residues" evidence="1">
    <location>
        <begin position="268"/>
        <end position="283"/>
    </location>
</feature>
<evidence type="ECO:0000259" key="2">
    <source>
        <dbReference type="Pfam" id="PF08881"/>
    </source>
</evidence>